<dbReference type="EMBL" id="VOQS01000003">
    <property type="protein sequence ID" value="TXC83659.1"/>
    <property type="molecule type" value="Genomic_DNA"/>
</dbReference>
<evidence type="ECO:0000313" key="3">
    <source>
        <dbReference type="EMBL" id="TXC83659.1"/>
    </source>
</evidence>
<feature type="region of interest" description="Disordered" evidence="1">
    <location>
        <begin position="81"/>
        <end position="109"/>
    </location>
</feature>
<reference evidence="2 5" key="3">
    <citation type="submission" date="2024-01" db="EMBL/GenBank/DDBJ databases">
        <title>The diversity of rhizobia nodulating Mimosa spp. in eleven states of Brazil covering several biomes is determined by host plant, location, and edaphic factors.</title>
        <authorList>
            <person name="Rouws L."/>
            <person name="Barauna A."/>
            <person name="Beukes C."/>
            <person name="De Faria S.M."/>
            <person name="Gross E."/>
            <person name="Dos Reis Junior F.B."/>
            <person name="Simon M."/>
            <person name="Maluk M."/>
            <person name="Odee D.W."/>
            <person name="Kenicer G."/>
            <person name="Young J.P.W."/>
            <person name="Reis V.M."/>
            <person name="Zilli J."/>
            <person name="James E.K."/>
        </authorList>
    </citation>
    <scope>NUCLEOTIDE SEQUENCE [LARGE SCALE GENOMIC DNA]</scope>
    <source>
        <strain evidence="2 5">JPY530</strain>
    </source>
</reference>
<comment type="caution">
    <text evidence="3">The sequence shown here is derived from an EMBL/GenBank/DDBJ whole genome shotgun (WGS) entry which is preliminary data.</text>
</comment>
<organism evidence="3 4">
    <name type="scientific">Paraburkholderia azotifigens</name>
    <dbReference type="NCBI Taxonomy" id="2057004"/>
    <lineage>
        <taxon>Bacteria</taxon>
        <taxon>Pseudomonadati</taxon>
        <taxon>Pseudomonadota</taxon>
        <taxon>Betaproteobacteria</taxon>
        <taxon>Burkholderiales</taxon>
        <taxon>Burkholderiaceae</taxon>
        <taxon>Paraburkholderia</taxon>
    </lineage>
</organism>
<gene>
    <name evidence="3" type="ORF">FRZ40_25080</name>
    <name evidence="2" type="ORF">V4C56_21445</name>
</gene>
<evidence type="ECO:0000313" key="5">
    <source>
        <dbReference type="Proteomes" id="UP001481677"/>
    </source>
</evidence>
<dbReference type="Proteomes" id="UP001481677">
    <property type="component" value="Unassembled WGS sequence"/>
</dbReference>
<keyword evidence="5" id="KW-1185">Reference proteome</keyword>
<evidence type="ECO:0000256" key="1">
    <source>
        <dbReference type="SAM" id="MobiDB-lite"/>
    </source>
</evidence>
<evidence type="ECO:0000313" key="4">
    <source>
        <dbReference type="Proteomes" id="UP000321776"/>
    </source>
</evidence>
<dbReference type="RefSeq" id="WP_147235936.1">
    <property type="nucleotide sequence ID" value="NZ_JAZHFZ010000015.1"/>
</dbReference>
<dbReference type="Proteomes" id="UP000321776">
    <property type="component" value="Unassembled WGS sequence"/>
</dbReference>
<evidence type="ECO:0000313" key="2">
    <source>
        <dbReference type="EMBL" id="MEM5342178.1"/>
    </source>
</evidence>
<reference evidence="3" key="2">
    <citation type="submission" date="2019-08" db="EMBL/GenBank/DDBJ databases">
        <authorList>
            <person name="Im W.-T."/>
        </authorList>
    </citation>
    <scope>NUCLEOTIDE SEQUENCE</scope>
    <source>
        <strain evidence="3">NF 2-5-3</strain>
    </source>
</reference>
<accession>A0A5C6VFI8</accession>
<dbReference type="AlphaFoldDB" id="A0A5C6VFI8"/>
<protein>
    <submittedName>
        <fullName evidence="2">DUF995 domain-containing protein</fullName>
    </submittedName>
</protein>
<reference evidence="3 4" key="1">
    <citation type="journal article" date="2018" name="Int. J. Syst. Evol. Microbiol.">
        <title>Paraburkholderia azotifigens sp. nov., a nitrogen-fixing bacterium isolated from paddy soil.</title>
        <authorList>
            <person name="Choi G.M."/>
            <person name="Im W.T."/>
        </authorList>
    </citation>
    <scope>NUCLEOTIDE SEQUENCE [LARGE SCALE GENOMIC DNA]</scope>
    <source>
        <strain evidence="3 4">NF 2-5-3</strain>
    </source>
</reference>
<name>A0A5C6VFI8_9BURK</name>
<proteinExistence type="predicted"/>
<dbReference type="EMBL" id="JAZHGA010000015">
    <property type="protein sequence ID" value="MEM5342178.1"/>
    <property type="molecule type" value="Genomic_DNA"/>
</dbReference>
<sequence length="109" mass="12347">MMALMPGATILRENTAGALRQWVDVPDGTLTVYWAGGGLLQSQSASGKWSVSDDGRFCLQIDWKDKPENWCRFLERTPKGAYQPVPDTADENWTPPKDQTDWRPLTIRH</sequence>